<dbReference type="Gene3D" id="1.20.58.2140">
    <property type="match status" value="1"/>
</dbReference>
<dbReference type="InterPro" id="IPR002848">
    <property type="entry name" value="Translin_fam"/>
</dbReference>
<feature type="non-terminal residue" evidence="2">
    <location>
        <position position="149"/>
    </location>
</feature>
<dbReference type="EMBL" id="AUZX01003428">
    <property type="protein sequence ID" value="EQD73932.1"/>
    <property type="molecule type" value="Genomic_DNA"/>
</dbReference>
<dbReference type="CDD" id="cd14820">
    <property type="entry name" value="TRAX"/>
    <property type="match status" value="1"/>
</dbReference>
<evidence type="ECO:0000256" key="1">
    <source>
        <dbReference type="SAM" id="MobiDB-lite"/>
    </source>
</evidence>
<dbReference type="AlphaFoldDB" id="T1BVL8"/>
<dbReference type="GO" id="GO:0043565">
    <property type="term" value="F:sequence-specific DNA binding"/>
    <property type="evidence" value="ECO:0007669"/>
    <property type="project" value="InterPro"/>
</dbReference>
<organism evidence="2">
    <name type="scientific">mine drainage metagenome</name>
    <dbReference type="NCBI Taxonomy" id="410659"/>
    <lineage>
        <taxon>unclassified sequences</taxon>
        <taxon>metagenomes</taxon>
        <taxon>ecological metagenomes</taxon>
    </lineage>
</organism>
<comment type="caution">
    <text evidence="2">The sequence shown here is derived from an EMBL/GenBank/DDBJ whole genome shotgun (WGS) entry which is preliminary data.</text>
</comment>
<name>T1BVL8_9ZZZZ</name>
<feature type="non-terminal residue" evidence="2">
    <location>
        <position position="1"/>
    </location>
</feature>
<feature type="region of interest" description="Disordered" evidence="1">
    <location>
        <begin position="124"/>
        <end position="149"/>
    </location>
</feature>
<gene>
    <name evidence="2" type="ORF">B1A_04702</name>
</gene>
<evidence type="ECO:0000313" key="2">
    <source>
        <dbReference type="EMBL" id="EQD73932.1"/>
    </source>
</evidence>
<protein>
    <submittedName>
        <fullName evidence="2">Translin family protein</fullName>
    </submittedName>
</protein>
<accession>T1BVL8</accession>
<reference evidence="2" key="1">
    <citation type="submission" date="2013-08" db="EMBL/GenBank/DDBJ databases">
        <authorList>
            <person name="Mendez C."/>
            <person name="Richter M."/>
            <person name="Ferrer M."/>
            <person name="Sanchez J."/>
        </authorList>
    </citation>
    <scope>NUCLEOTIDE SEQUENCE</scope>
</reference>
<dbReference type="SUPFAM" id="SSF74784">
    <property type="entry name" value="Translin"/>
    <property type="match status" value="1"/>
</dbReference>
<dbReference type="InterPro" id="IPR036081">
    <property type="entry name" value="Translin_sf"/>
</dbReference>
<reference evidence="2" key="2">
    <citation type="journal article" date="2014" name="ISME J.">
        <title>Microbial stratification in low pH oxic and suboxic macroscopic growths along an acid mine drainage.</title>
        <authorList>
            <person name="Mendez-Garcia C."/>
            <person name="Mesa V."/>
            <person name="Sprenger R.R."/>
            <person name="Richter M."/>
            <person name="Diez M.S."/>
            <person name="Solano J."/>
            <person name="Bargiela R."/>
            <person name="Golyshina O.V."/>
            <person name="Manteca A."/>
            <person name="Ramos J.L."/>
            <person name="Gallego J.R."/>
            <person name="Llorente I."/>
            <person name="Martins Dos Santos V.A."/>
            <person name="Jensen O.N."/>
            <person name="Pelaez A.I."/>
            <person name="Sanchez J."/>
            <person name="Ferrer M."/>
        </authorList>
    </citation>
    <scope>NUCLEOTIDE SEQUENCE</scope>
</reference>
<dbReference type="Pfam" id="PF01997">
    <property type="entry name" value="Translin"/>
    <property type="match status" value="1"/>
</dbReference>
<proteinExistence type="predicted"/>
<sequence>QTATGPVRPDPELADALRGLAGYLRSPAAVEAALARDALQEGTEALLLEAIVRGDPIPGPARLGVDPEEYLLGLGDVIGEIRRLALTALAKGDWDRADAQLALMERLYLDLMRFDTTRAIVQLKPKQDPPGRCSSAPGARSSWPGSSVG</sequence>